<accession>A0AA48KLP9</accession>
<dbReference type="CDD" id="cd17535">
    <property type="entry name" value="REC_NarL-like"/>
    <property type="match status" value="1"/>
</dbReference>
<dbReference type="GO" id="GO:0006355">
    <property type="term" value="P:regulation of DNA-templated transcription"/>
    <property type="evidence" value="ECO:0007669"/>
    <property type="project" value="InterPro"/>
</dbReference>
<organism evidence="6 7">
    <name type="scientific">Roseicyclus marinus</name>
    <dbReference type="NCBI Taxonomy" id="2161673"/>
    <lineage>
        <taxon>Bacteria</taxon>
        <taxon>Pseudomonadati</taxon>
        <taxon>Pseudomonadota</taxon>
        <taxon>Alphaproteobacteria</taxon>
        <taxon>Rhodobacterales</taxon>
        <taxon>Roseobacteraceae</taxon>
        <taxon>Roseicyclus</taxon>
    </lineage>
</organism>
<dbReference type="RefSeq" id="WP_338272322.1">
    <property type="nucleotide sequence ID" value="NZ_AP027266.1"/>
</dbReference>
<dbReference type="Gene3D" id="3.40.50.2300">
    <property type="match status" value="1"/>
</dbReference>
<dbReference type="GO" id="GO:0003677">
    <property type="term" value="F:DNA binding"/>
    <property type="evidence" value="ECO:0007669"/>
    <property type="project" value="UniProtKB-KW"/>
</dbReference>
<keyword evidence="2" id="KW-0238">DNA-binding</keyword>
<reference evidence="6 7" key="1">
    <citation type="submission" date="2023-01" db="EMBL/GenBank/DDBJ databases">
        <title>Complete genome sequence of Roseicyclus marinus strain Dej080120_10.</title>
        <authorList>
            <person name="Ueki S."/>
            <person name="Maruyama F."/>
        </authorList>
    </citation>
    <scope>NUCLEOTIDE SEQUENCE [LARGE SCALE GENOMIC DNA]</scope>
    <source>
        <strain evidence="6 7">Dej080120_10</strain>
    </source>
</reference>
<feature type="modified residue" description="4-aspartylphosphate" evidence="3">
    <location>
        <position position="52"/>
    </location>
</feature>
<dbReference type="SUPFAM" id="SSF46894">
    <property type="entry name" value="C-terminal effector domain of the bipartite response regulators"/>
    <property type="match status" value="1"/>
</dbReference>
<dbReference type="InterPro" id="IPR000792">
    <property type="entry name" value="Tscrpt_reg_LuxR_C"/>
</dbReference>
<evidence type="ECO:0000256" key="1">
    <source>
        <dbReference type="ARBA" id="ARBA00022553"/>
    </source>
</evidence>
<evidence type="ECO:0000256" key="3">
    <source>
        <dbReference type="PROSITE-ProRule" id="PRU00169"/>
    </source>
</evidence>
<sequence length="201" mass="22026">MKILIADDHALLAQAISESLSRTSAFEVSITFTLQGTLDELSLAQYDVIMLDLRMPGMHGLASITEVIAKAGDGKVVLFAGQVDRQFLDDAITLGVKGFIPKTLPLKSLEIALRLIATGQTFIPHAEPSAAVQVDDKRPPLSDREIHVLRLAADGETNKEIAREIANTETQVKMIMRNICMKLAARNRAHACIIARERMLI</sequence>
<gene>
    <name evidence="6" type="primary">flcA_2</name>
    <name evidence="6" type="ORF">MACH21_25620</name>
</gene>
<keyword evidence="7" id="KW-1185">Reference proteome</keyword>
<evidence type="ECO:0000313" key="7">
    <source>
        <dbReference type="Proteomes" id="UP001337723"/>
    </source>
</evidence>
<dbReference type="KEGG" id="rmai:MACH21_25620"/>
<proteinExistence type="predicted"/>
<dbReference type="Gene3D" id="1.10.10.10">
    <property type="entry name" value="Winged helix-like DNA-binding domain superfamily/Winged helix DNA-binding domain"/>
    <property type="match status" value="1"/>
</dbReference>
<name>A0AA48KLP9_9RHOB</name>
<dbReference type="CDD" id="cd06170">
    <property type="entry name" value="LuxR_C_like"/>
    <property type="match status" value="1"/>
</dbReference>
<dbReference type="SMART" id="SM00448">
    <property type="entry name" value="REC"/>
    <property type="match status" value="1"/>
</dbReference>
<dbReference type="Pfam" id="PF00072">
    <property type="entry name" value="Response_reg"/>
    <property type="match status" value="1"/>
</dbReference>
<dbReference type="PANTHER" id="PTHR45566">
    <property type="entry name" value="HTH-TYPE TRANSCRIPTIONAL REGULATOR YHJB-RELATED"/>
    <property type="match status" value="1"/>
</dbReference>
<dbReference type="PANTHER" id="PTHR45566:SF1">
    <property type="entry name" value="HTH-TYPE TRANSCRIPTIONAL REGULATOR YHJB-RELATED"/>
    <property type="match status" value="1"/>
</dbReference>
<dbReference type="SUPFAM" id="SSF52172">
    <property type="entry name" value="CheY-like"/>
    <property type="match status" value="1"/>
</dbReference>
<dbReference type="InterPro" id="IPR058245">
    <property type="entry name" value="NreC/VraR/RcsB-like_REC"/>
</dbReference>
<keyword evidence="1 3" id="KW-0597">Phosphoprotein</keyword>
<evidence type="ECO:0000259" key="5">
    <source>
        <dbReference type="PROSITE" id="PS50110"/>
    </source>
</evidence>
<dbReference type="InterPro" id="IPR001789">
    <property type="entry name" value="Sig_transdc_resp-reg_receiver"/>
</dbReference>
<dbReference type="InterPro" id="IPR011006">
    <property type="entry name" value="CheY-like_superfamily"/>
</dbReference>
<dbReference type="PROSITE" id="PS50110">
    <property type="entry name" value="RESPONSE_REGULATORY"/>
    <property type="match status" value="1"/>
</dbReference>
<dbReference type="InterPro" id="IPR051015">
    <property type="entry name" value="EvgA-like"/>
</dbReference>
<evidence type="ECO:0000256" key="2">
    <source>
        <dbReference type="ARBA" id="ARBA00023125"/>
    </source>
</evidence>
<dbReference type="SMART" id="SM00421">
    <property type="entry name" value="HTH_LUXR"/>
    <property type="match status" value="1"/>
</dbReference>
<dbReference type="PRINTS" id="PR00038">
    <property type="entry name" value="HTHLUXR"/>
</dbReference>
<dbReference type="Proteomes" id="UP001337723">
    <property type="component" value="Chromosome"/>
</dbReference>
<evidence type="ECO:0000313" key="6">
    <source>
        <dbReference type="EMBL" id="BDW86385.1"/>
    </source>
</evidence>
<dbReference type="InterPro" id="IPR036388">
    <property type="entry name" value="WH-like_DNA-bd_sf"/>
</dbReference>
<feature type="domain" description="HTH luxR-type" evidence="4">
    <location>
        <begin position="134"/>
        <end position="199"/>
    </location>
</feature>
<protein>
    <submittedName>
        <fullName evidence="6">LuxR family transcriptional regulator</fullName>
    </submittedName>
</protein>
<dbReference type="PROSITE" id="PS50043">
    <property type="entry name" value="HTH_LUXR_2"/>
    <property type="match status" value="1"/>
</dbReference>
<dbReference type="GO" id="GO:0000160">
    <property type="term" value="P:phosphorelay signal transduction system"/>
    <property type="evidence" value="ECO:0007669"/>
    <property type="project" value="InterPro"/>
</dbReference>
<dbReference type="Pfam" id="PF00196">
    <property type="entry name" value="GerE"/>
    <property type="match status" value="1"/>
</dbReference>
<dbReference type="EMBL" id="AP027266">
    <property type="protein sequence ID" value="BDW86385.1"/>
    <property type="molecule type" value="Genomic_DNA"/>
</dbReference>
<dbReference type="AlphaFoldDB" id="A0AA48KLP9"/>
<dbReference type="InterPro" id="IPR016032">
    <property type="entry name" value="Sig_transdc_resp-reg_C-effctor"/>
</dbReference>
<evidence type="ECO:0000259" key="4">
    <source>
        <dbReference type="PROSITE" id="PS50043"/>
    </source>
</evidence>
<feature type="domain" description="Response regulatory" evidence="5">
    <location>
        <begin position="2"/>
        <end position="117"/>
    </location>
</feature>